<reference evidence="3 4" key="1">
    <citation type="submission" date="2021-05" db="EMBL/GenBank/DDBJ databases">
        <title>Fusibacter ferrireducens sp. nov., an anaerobic, sulfur- and Fe-reducing bacterium isolated from the mangrove sediment.</title>
        <authorList>
            <person name="Qiu D."/>
        </authorList>
    </citation>
    <scope>NUCLEOTIDE SEQUENCE [LARGE SCALE GENOMIC DNA]</scope>
    <source>
        <strain evidence="3 4">DSM 12116</strain>
    </source>
</reference>
<evidence type="ECO:0000313" key="3">
    <source>
        <dbReference type="EMBL" id="MBS7528876.1"/>
    </source>
</evidence>
<feature type="domain" description="Transposase InsH N-terminal" evidence="2">
    <location>
        <begin position="22"/>
        <end position="118"/>
    </location>
</feature>
<dbReference type="Proteomes" id="UP000746471">
    <property type="component" value="Unassembled WGS sequence"/>
</dbReference>
<dbReference type="PANTHER" id="PTHR33803">
    <property type="entry name" value="IS1478 TRANSPOSASE"/>
    <property type="match status" value="1"/>
</dbReference>
<sequence>MYIRKTNQIKIADDFFLPFGGKLNRNNRWVKLAELIPWSDFEDAYAQNFKSPTRGEKALSVRVALGTLIIQTKLKLVDAEVPLQIMENPYLQYFLGFDRFEDDRQPFDASLITHFRKRFTPDILLEINNIIAMKELEAAASENRDNDDDHKDNGSGPTEPIAEDVQISFDDIPKQGKLILDATCAPSDIRFPTDLRLLNEAREKLEDMIDVLHAPDISAMAKPRTYRNRARKDYLSIEKQRKKRSKAIQKAIRKQLGYVKRDLEHVETYLEDPSRAELLTRRQQRELQVIRKLYEQQRYMYESRTHSVDNRIVSISQPYIRPIVRG</sequence>
<evidence type="ECO:0000313" key="4">
    <source>
        <dbReference type="Proteomes" id="UP000746471"/>
    </source>
</evidence>
<evidence type="ECO:0000259" key="2">
    <source>
        <dbReference type="Pfam" id="PF05598"/>
    </source>
</evidence>
<dbReference type="PANTHER" id="PTHR33803:SF3">
    <property type="entry name" value="BLL1974 PROTEIN"/>
    <property type="match status" value="1"/>
</dbReference>
<accession>A0ABS5PW68</accession>
<feature type="compositionally biased region" description="Basic and acidic residues" evidence="1">
    <location>
        <begin position="140"/>
        <end position="153"/>
    </location>
</feature>
<proteinExistence type="predicted"/>
<organism evidence="3 4">
    <name type="scientific">Fusibacter paucivorans</name>
    <dbReference type="NCBI Taxonomy" id="76009"/>
    <lineage>
        <taxon>Bacteria</taxon>
        <taxon>Bacillati</taxon>
        <taxon>Bacillota</taxon>
        <taxon>Clostridia</taxon>
        <taxon>Eubacteriales</taxon>
        <taxon>Eubacteriales Family XII. Incertae Sedis</taxon>
        <taxon>Fusibacter</taxon>
    </lineage>
</organism>
<feature type="non-terminal residue" evidence="3">
    <location>
        <position position="326"/>
    </location>
</feature>
<protein>
    <submittedName>
        <fullName evidence="3">Transposase</fullName>
    </submittedName>
</protein>
<name>A0ABS5PW68_9FIRM</name>
<evidence type="ECO:0000256" key="1">
    <source>
        <dbReference type="SAM" id="MobiDB-lite"/>
    </source>
</evidence>
<dbReference type="Pfam" id="PF05598">
    <property type="entry name" value="DUF772"/>
    <property type="match status" value="1"/>
</dbReference>
<comment type="caution">
    <text evidence="3">The sequence shown here is derived from an EMBL/GenBank/DDBJ whole genome shotgun (WGS) entry which is preliminary data.</text>
</comment>
<gene>
    <name evidence="3" type="ORF">KHM83_19600</name>
</gene>
<feature type="region of interest" description="Disordered" evidence="1">
    <location>
        <begin position="140"/>
        <end position="165"/>
    </location>
</feature>
<keyword evidence="4" id="KW-1185">Reference proteome</keyword>
<dbReference type="RefSeq" id="WP_213238731.1">
    <property type="nucleotide sequence ID" value="NZ_JAHBCL010000096.1"/>
</dbReference>
<dbReference type="InterPro" id="IPR008490">
    <property type="entry name" value="Transposase_InsH_N"/>
</dbReference>
<dbReference type="EMBL" id="JAHBCL010000096">
    <property type="protein sequence ID" value="MBS7528876.1"/>
    <property type="molecule type" value="Genomic_DNA"/>
</dbReference>